<name>A0A6J4QR44_9ACTN</name>
<dbReference type="AlphaFoldDB" id="A0A6J4QR44"/>
<evidence type="ECO:0000313" key="2">
    <source>
        <dbReference type="EMBL" id="CAA9451056.1"/>
    </source>
</evidence>
<gene>
    <name evidence="2" type="ORF">AVDCRST_MAG78-3402</name>
</gene>
<protein>
    <submittedName>
        <fullName evidence="2">Uncharacterized protein</fullName>
    </submittedName>
</protein>
<proteinExistence type="predicted"/>
<accession>A0A6J4QR44</accession>
<organism evidence="2">
    <name type="scientific">uncultured Rubrobacteraceae bacterium</name>
    <dbReference type="NCBI Taxonomy" id="349277"/>
    <lineage>
        <taxon>Bacteria</taxon>
        <taxon>Bacillati</taxon>
        <taxon>Actinomycetota</taxon>
        <taxon>Rubrobacteria</taxon>
        <taxon>Rubrobacterales</taxon>
        <taxon>Rubrobacteraceae</taxon>
        <taxon>environmental samples</taxon>
    </lineage>
</organism>
<feature type="region of interest" description="Disordered" evidence="1">
    <location>
        <begin position="105"/>
        <end position="127"/>
    </location>
</feature>
<evidence type="ECO:0000256" key="1">
    <source>
        <dbReference type="SAM" id="MobiDB-lite"/>
    </source>
</evidence>
<dbReference type="EMBL" id="CADCVB010000223">
    <property type="protein sequence ID" value="CAA9451056.1"/>
    <property type="molecule type" value="Genomic_DNA"/>
</dbReference>
<reference evidence="2" key="1">
    <citation type="submission" date="2020-02" db="EMBL/GenBank/DDBJ databases">
        <authorList>
            <person name="Meier V. D."/>
        </authorList>
    </citation>
    <scope>NUCLEOTIDE SEQUENCE</scope>
    <source>
        <strain evidence="2">AVDCRST_MAG78</strain>
    </source>
</reference>
<sequence length="127" mass="14065">MELKNKEQLKTEILQSWLKSAWVYPMRGPEDQTVLRLTPGGRLKMRRRIGEIESALGVEGNELLKQEEAGTLPVERDKLELAMMVQAYTSERRFIESQGTSLGTAAVTLEDAAPEGTGEAGQTSQTT</sequence>